<gene>
    <name evidence="2" type="ORF">WMO63_20825</name>
</gene>
<evidence type="ECO:0000313" key="3">
    <source>
        <dbReference type="Proteomes" id="UP001465426"/>
    </source>
</evidence>
<proteinExistence type="predicted"/>
<dbReference type="Proteomes" id="UP001465426">
    <property type="component" value="Unassembled WGS sequence"/>
</dbReference>
<dbReference type="SUPFAM" id="SSF51658">
    <property type="entry name" value="Xylose isomerase-like"/>
    <property type="match status" value="1"/>
</dbReference>
<comment type="caution">
    <text evidence="2">The sequence shown here is derived from an EMBL/GenBank/DDBJ whole genome shotgun (WGS) entry which is preliminary data.</text>
</comment>
<dbReference type="Gene3D" id="3.20.20.150">
    <property type="entry name" value="Divalent-metal-dependent TIM barrel enzymes"/>
    <property type="match status" value="1"/>
</dbReference>
<dbReference type="PANTHER" id="PTHR12110:SF53">
    <property type="entry name" value="BLR5974 PROTEIN"/>
    <property type="match status" value="1"/>
</dbReference>
<evidence type="ECO:0000259" key="1">
    <source>
        <dbReference type="Pfam" id="PF01261"/>
    </source>
</evidence>
<dbReference type="InterPro" id="IPR013022">
    <property type="entry name" value="Xyl_isomerase-like_TIM-brl"/>
</dbReference>
<organism evidence="2 3">
    <name type="scientific">Niallia hominis</name>
    <dbReference type="NCBI Taxonomy" id="3133173"/>
    <lineage>
        <taxon>Bacteria</taxon>
        <taxon>Bacillati</taxon>
        <taxon>Bacillota</taxon>
        <taxon>Bacilli</taxon>
        <taxon>Bacillales</taxon>
        <taxon>Bacillaceae</taxon>
        <taxon>Niallia</taxon>
    </lineage>
</organism>
<accession>A0ABV1F3Z5</accession>
<dbReference type="EMBL" id="JBBMFN010000077">
    <property type="protein sequence ID" value="MEQ2468105.1"/>
    <property type="molecule type" value="Genomic_DNA"/>
</dbReference>
<reference evidence="2 3" key="1">
    <citation type="submission" date="2024-03" db="EMBL/GenBank/DDBJ databases">
        <title>Human intestinal bacterial collection.</title>
        <authorList>
            <person name="Pauvert C."/>
            <person name="Hitch T.C.A."/>
            <person name="Clavel T."/>
        </authorList>
    </citation>
    <scope>NUCLEOTIDE SEQUENCE [LARGE SCALE GENOMIC DNA]</scope>
    <source>
        <strain evidence="2 3">CLA-SR-H024</strain>
    </source>
</reference>
<dbReference type="Pfam" id="PF01261">
    <property type="entry name" value="AP_endonuc_2"/>
    <property type="match status" value="1"/>
</dbReference>
<sequence length="284" mass="32727">MSRFILSAFADEINDQLKTQMDVLESHDIKFIEMRGVNGKLLVHHTLEEVQEIKRQMDERGFKLSAIGSPIGKINITDDFRPHLQLFKHTLEIAEIMECKYIRMFSFFMPKGEDPSVYREEVINRWRSFIQVTEGKNVVLLHENESGIYGDTPERCFDLLETLNCEYVKGIFDFANFVQCNAKNYPEAFMLLKDYIAYIHVKDAVYSDHHVVPAGKGDGNVSEILQELYKTGYDGFLSLEPHLWNYSDFSLLTPDSPGYDLPVGGEKRFAVAVRAIKNIINKIQ</sequence>
<dbReference type="InterPro" id="IPR036237">
    <property type="entry name" value="Xyl_isomerase-like_sf"/>
</dbReference>
<protein>
    <submittedName>
        <fullName evidence="2">Sugar phosphate isomerase/epimerase family protein</fullName>
    </submittedName>
</protein>
<name>A0ABV1F3Z5_9BACI</name>
<evidence type="ECO:0000313" key="2">
    <source>
        <dbReference type="EMBL" id="MEQ2468105.1"/>
    </source>
</evidence>
<keyword evidence="2" id="KW-0413">Isomerase</keyword>
<dbReference type="InterPro" id="IPR050312">
    <property type="entry name" value="IolE/XylAMocC-like"/>
</dbReference>
<feature type="domain" description="Xylose isomerase-like TIM barrel" evidence="1">
    <location>
        <begin position="24"/>
        <end position="241"/>
    </location>
</feature>
<dbReference type="RefSeq" id="WP_031536044.1">
    <property type="nucleotide sequence ID" value="NZ_JBBMFN010000077.1"/>
</dbReference>
<dbReference type="PANTHER" id="PTHR12110">
    <property type="entry name" value="HYDROXYPYRUVATE ISOMERASE"/>
    <property type="match status" value="1"/>
</dbReference>
<keyword evidence="3" id="KW-1185">Reference proteome</keyword>
<dbReference type="GO" id="GO:0016853">
    <property type="term" value="F:isomerase activity"/>
    <property type="evidence" value="ECO:0007669"/>
    <property type="project" value="UniProtKB-KW"/>
</dbReference>